<evidence type="ECO:0000313" key="2">
    <source>
        <dbReference type="EMBL" id="OXM43125.1"/>
    </source>
</evidence>
<keyword evidence="3" id="KW-1185">Reference proteome</keyword>
<dbReference type="AlphaFoldDB" id="A0A229R968"/>
<dbReference type="EMBL" id="NMQU01000158">
    <property type="protein sequence ID" value="OXM43125.1"/>
    <property type="molecule type" value="Genomic_DNA"/>
</dbReference>
<name>A0A229R968_AMYAL</name>
<evidence type="ECO:0000313" key="3">
    <source>
        <dbReference type="Proteomes" id="UP000215563"/>
    </source>
</evidence>
<feature type="region of interest" description="Disordered" evidence="1">
    <location>
        <begin position="72"/>
        <end position="97"/>
    </location>
</feature>
<protein>
    <submittedName>
        <fullName evidence="2">Uncharacterized protein</fullName>
    </submittedName>
</protein>
<reference evidence="2 3" key="1">
    <citation type="submission" date="2017-07" db="EMBL/GenBank/DDBJ databases">
        <title>Amycolatopsis alba DSM 44262 Genome sequencing and assembly.</title>
        <authorList>
            <person name="Kaur N."/>
            <person name="Mayilraj S."/>
        </authorList>
    </citation>
    <scope>NUCLEOTIDE SEQUENCE [LARGE SCALE GENOMIC DNA]</scope>
    <source>
        <strain evidence="2 3">DSM 44262</strain>
    </source>
</reference>
<organism evidence="2 3">
    <name type="scientific">Amycolatopsis alba DSM 44262</name>
    <dbReference type="NCBI Taxonomy" id="1125972"/>
    <lineage>
        <taxon>Bacteria</taxon>
        <taxon>Bacillati</taxon>
        <taxon>Actinomycetota</taxon>
        <taxon>Actinomycetes</taxon>
        <taxon>Pseudonocardiales</taxon>
        <taxon>Pseudonocardiaceae</taxon>
        <taxon>Amycolatopsis</taxon>
    </lineage>
</organism>
<sequence length="97" mass="10666">MEGLVVAADSPAGRAAEAINDLTRHLPEPGEPNACPTCAGRFWPCEYFDDAAYRVHTARLRVGDIVPLDLHPRLWSPSAPQDPRAWPSDTDEETDRG</sequence>
<accession>A0A229R968</accession>
<proteinExistence type="predicted"/>
<comment type="caution">
    <text evidence="2">The sequence shown here is derived from an EMBL/GenBank/DDBJ whole genome shotgun (WGS) entry which is preliminary data.</text>
</comment>
<evidence type="ECO:0000256" key="1">
    <source>
        <dbReference type="SAM" id="MobiDB-lite"/>
    </source>
</evidence>
<gene>
    <name evidence="2" type="ORF">CFP75_39685</name>
</gene>
<dbReference type="Proteomes" id="UP000215563">
    <property type="component" value="Unassembled WGS sequence"/>
</dbReference>